<name>W0JQE5_9EURY</name>
<dbReference type="HOGENOM" id="CLU_3353841_0_0_2"/>
<dbReference type="AlphaFoldDB" id="W0JQE5"/>
<proteinExistence type="predicted"/>
<gene>
    <name evidence="1" type="ORF">HALLA_08395</name>
</gene>
<keyword evidence="2" id="KW-1185">Reference proteome</keyword>
<dbReference type="KEGG" id="hlr:HALLA_08395"/>
<dbReference type="EMBL" id="CP007055">
    <property type="protein sequence ID" value="AHG00804.1"/>
    <property type="molecule type" value="Genomic_DNA"/>
</dbReference>
<protein>
    <submittedName>
        <fullName evidence="1">Uncharacterized protein</fullName>
    </submittedName>
</protein>
<reference evidence="1 2" key="1">
    <citation type="submission" date="2014-01" db="EMBL/GenBank/DDBJ databases">
        <authorList>
            <consortium name="DOE Joint Genome Institute"/>
            <person name="Anderson I."/>
            <person name="Huntemann M."/>
            <person name="Han J."/>
            <person name="Chen A."/>
            <person name="Kyrpides N."/>
            <person name="Mavromatis K."/>
            <person name="Markowitz V."/>
            <person name="Palaniappan K."/>
            <person name="Ivanova N."/>
            <person name="Schaumberg A."/>
            <person name="Pati A."/>
            <person name="Liolios K."/>
            <person name="Nordberg H.P."/>
            <person name="Cantor M.N."/>
            <person name="Hua S.X."/>
            <person name="Woyke T."/>
        </authorList>
    </citation>
    <scope>NUCLEOTIDE SEQUENCE [LARGE SCALE GENOMIC DNA]</scope>
    <source>
        <strain evidence="1 2">XH-48</strain>
    </source>
</reference>
<dbReference type="STRING" id="797299.HALLA_08395"/>
<sequence length="36" mass="3748">MTLEVATVEVMRSHAERSADAVDTGVFAPFAIVGAV</sequence>
<evidence type="ECO:0000313" key="1">
    <source>
        <dbReference type="EMBL" id="AHG00804.1"/>
    </source>
</evidence>
<organism evidence="1 2">
    <name type="scientific">Halostagnicola larsenii XH-48</name>
    <dbReference type="NCBI Taxonomy" id="797299"/>
    <lineage>
        <taxon>Archaea</taxon>
        <taxon>Methanobacteriati</taxon>
        <taxon>Methanobacteriota</taxon>
        <taxon>Stenosarchaea group</taxon>
        <taxon>Halobacteria</taxon>
        <taxon>Halobacteriales</taxon>
        <taxon>Natrialbaceae</taxon>
        <taxon>Halostagnicola</taxon>
    </lineage>
</organism>
<dbReference type="Proteomes" id="UP000019024">
    <property type="component" value="Chromosome"/>
</dbReference>
<accession>W0JQE5</accession>
<evidence type="ECO:0000313" key="2">
    <source>
        <dbReference type="Proteomes" id="UP000019024"/>
    </source>
</evidence>